<name>X1MCA9_9ZZZZ</name>
<sequence>FIAKDSNDKKLDLKNKLIKFKAYKDLLLALKFNQNKSMKKDEITNFWMKIVQGGGIKIRQEMTRTFASLCSWAGIIEDSGKTCTLTISMLEKSPKTEIAVSVKEAEENKSQTPLTPNVNNQTITTLSSLLICPRCKSNNVALIDEDALKFIEKDDKTIVYKQSKYYCRNCQQPFSKLSTETV</sequence>
<gene>
    <name evidence="1" type="ORF">S06H3_38131</name>
</gene>
<organism evidence="1">
    <name type="scientific">marine sediment metagenome</name>
    <dbReference type="NCBI Taxonomy" id="412755"/>
    <lineage>
        <taxon>unclassified sequences</taxon>
        <taxon>metagenomes</taxon>
        <taxon>ecological metagenomes</taxon>
    </lineage>
</organism>
<feature type="non-terminal residue" evidence="1">
    <location>
        <position position="1"/>
    </location>
</feature>
<protein>
    <submittedName>
        <fullName evidence="1">Uncharacterized protein</fullName>
    </submittedName>
</protein>
<reference evidence="1" key="1">
    <citation type="journal article" date="2014" name="Front. Microbiol.">
        <title>High frequency of phylogenetically diverse reductive dehalogenase-homologous genes in deep subseafloor sedimentary metagenomes.</title>
        <authorList>
            <person name="Kawai M."/>
            <person name="Futagami T."/>
            <person name="Toyoda A."/>
            <person name="Takaki Y."/>
            <person name="Nishi S."/>
            <person name="Hori S."/>
            <person name="Arai W."/>
            <person name="Tsubouchi T."/>
            <person name="Morono Y."/>
            <person name="Uchiyama I."/>
            <person name="Ito T."/>
            <person name="Fujiyama A."/>
            <person name="Inagaki F."/>
            <person name="Takami H."/>
        </authorList>
    </citation>
    <scope>NUCLEOTIDE SEQUENCE</scope>
    <source>
        <strain evidence="1">Expedition CK06-06</strain>
    </source>
</reference>
<proteinExistence type="predicted"/>
<comment type="caution">
    <text evidence="1">The sequence shown here is derived from an EMBL/GenBank/DDBJ whole genome shotgun (WGS) entry which is preliminary data.</text>
</comment>
<evidence type="ECO:0000313" key="1">
    <source>
        <dbReference type="EMBL" id="GAI28923.1"/>
    </source>
</evidence>
<accession>X1MCA9</accession>
<dbReference type="EMBL" id="BARV01023219">
    <property type="protein sequence ID" value="GAI28923.1"/>
    <property type="molecule type" value="Genomic_DNA"/>
</dbReference>
<dbReference type="AlphaFoldDB" id="X1MCA9"/>